<reference evidence="8 9" key="1">
    <citation type="submission" date="2019-11" db="EMBL/GenBank/DDBJ databases">
        <authorList>
            <person name="Li J."/>
        </authorList>
    </citation>
    <scope>NUCLEOTIDE SEQUENCE [LARGE SCALE GENOMIC DNA]</scope>
    <source>
        <strain evidence="8 9">MF47</strain>
    </source>
</reference>
<dbReference type="PANTHER" id="PTHR11941:SF169">
    <property type="entry name" value="(7AS)-7A-METHYL-1,5-DIOXO-2,3,5,6,7,7A-HEXAHYDRO-1H-INDENE-CARBOXYL-COA HYDROLASE"/>
    <property type="match status" value="1"/>
</dbReference>
<dbReference type="Proteomes" id="UP000392064">
    <property type="component" value="Chromosome"/>
</dbReference>
<dbReference type="InterPro" id="IPR014748">
    <property type="entry name" value="Enoyl-CoA_hydra_C"/>
</dbReference>
<dbReference type="Gene3D" id="1.10.12.10">
    <property type="entry name" value="Lyase 2-enoyl-coa Hydratase, Chain A, domain 2"/>
    <property type="match status" value="1"/>
</dbReference>
<sequence>MSAHTDVSADPVLVERRGHTVVVTLNRPEARNAVNMALAAAAGDAFDAAENDPDVRVIVITGSGTAAFSAGADLKAIGRGEPILPPGREAWGLAGFSRRVFSKPTIAAVNGVALGGGMEIALAADFIVAADTARFGLPEVKRGLIAAAGGAFRILDQVPRKVGLEMLLTGEPIDAPRALELNLVNRVVPGDRLLDEALALAEKVAANAPLAVQASKRIALGIRDGVPDGDEKRWQLSAEETARNSASADAKEGVLAFAEKRPPVWQGR</sequence>
<dbReference type="EMBL" id="CP045737">
    <property type="protein sequence ID" value="QGG41556.1"/>
    <property type="molecule type" value="Genomic_DNA"/>
</dbReference>
<dbReference type="EC" id="4.2.1.17" evidence="2"/>
<keyword evidence="4" id="KW-0456">Lyase</keyword>
<dbReference type="GO" id="GO:0006635">
    <property type="term" value="P:fatty acid beta-oxidation"/>
    <property type="evidence" value="ECO:0007669"/>
    <property type="project" value="TreeGrafter"/>
</dbReference>
<dbReference type="Gene3D" id="3.90.226.10">
    <property type="entry name" value="2-enoyl-CoA Hydratase, Chain A, domain 1"/>
    <property type="match status" value="1"/>
</dbReference>
<dbReference type="Pfam" id="PF00378">
    <property type="entry name" value="ECH_1"/>
    <property type="match status" value="1"/>
</dbReference>
<evidence type="ECO:0000313" key="8">
    <source>
        <dbReference type="EMBL" id="QGG41556.1"/>
    </source>
</evidence>
<dbReference type="InterPro" id="IPR029045">
    <property type="entry name" value="ClpP/crotonase-like_dom_sf"/>
</dbReference>
<dbReference type="SUPFAM" id="SSF52096">
    <property type="entry name" value="ClpP/crotonase"/>
    <property type="match status" value="1"/>
</dbReference>
<keyword evidence="9" id="KW-1185">Reference proteome</keyword>
<evidence type="ECO:0000256" key="4">
    <source>
        <dbReference type="ARBA" id="ARBA00023239"/>
    </source>
</evidence>
<dbReference type="CDD" id="cd06558">
    <property type="entry name" value="crotonase-like"/>
    <property type="match status" value="1"/>
</dbReference>
<name>A0A5Q2MKG6_9ACTN</name>
<comment type="similarity">
    <text evidence="1 7">Belongs to the enoyl-CoA hydratase/isomerase family.</text>
</comment>
<dbReference type="InterPro" id="IPR001753">
    <property type="entry name" value="Enoyl-CoA_hydra/iso"/>
</dbReference>
<dbReference type="AlphaFoldDB" id="A0A5Q2MKG6"/>
<gene>
    <name evidence="8" type="ORF">GEV26_09390</name>
</gene>
<dbReference type="GO" id="GO:0004300">
    <property type="term" value="F:enoyl-CoA hydratase activity"/>
    <property type="evidence" value="ECO:0007669"/>
    <property type="project" value="UniProtKB-EC"/>
</dbReference>
<comment type="catalytic activity">
    <reaction evidence="6">
        <text>a 4-saturated-(3S)-3-hydroxyacyl-CoA = a (3E)-enoyl-CoA + H2O</text>
        <dbReference type="Rhea" id="RHEA:20724"/>
        <dbReference type="ChEBI" id="CHEBI:15377"/>
        <dbReference type="ChEBI" id="CHEBI:58521"/>
        <dbReference type="ChEBI" id="CHEBI:137480"/>
        <dbReference type="EC" id="4.2.1.17"/>
    </reaction>
</comment>
<dbReference type="PROSITE" id="PS00166">
    <property type="entry name" value="ENOYL_COA_HYDRATASE"/>
    <property type="match status" value="1"/>
</dbReference>
<evidence type="ECO:0000256" key="6">
    <source>
        <dbReference type="ARBA" id="ARBA00023717"/>
    </source>
</evidence>
<dbReference type="PANTHER" id="PTHR11941">
    <property type="entry name" value="ENOYL-COA HYDRATASE-RELATED"/>
    <property type="match status" value="1"/>
</dbReference>
<evidence type="ECO:0000256" key="1">
    <source>
        <dbReference type="ARBA" id="ARBA00005254"/>
    </source>
</evidence>
<comment type="catalytic activity">
    <reaction evidence="5">
        <text>a (3S)-3-hydroxyacyl-CoA = a (2E)-enoyl-CoA + H2O</text>
        <dbReference type="Rhea" id="RHEA:16105"/>
        <dbReference type="ChEBI" id="CHEBI:15377"/>
        <dbReference type="ChEBI" id="CHEBI:57318"/>
        <dbReference type="ChEBI" id="CHEBI:58856"/>
        <dbReference type="EC" id="4.2.1.17"/>
    </reaction>
</comment>
<dbReference type="FunFam" id="3.90.226.10:FF:000009">
    <property type="entry name" value="Carnitinyl-CoA dehydratase"/>
    <property type="match status" value="1"/>
</dbReference>
<evidence type="ECO:0000256" key="7">
    <source>
        <dbReference type="RuleBase" id="RU003707"/>
    </source>
</evidence>
<organism evidence="8 9">
    <name type="scientific">Aeromicrobium yanjiei</name>
    <dbReference type="NCBI Taxonomy" id="2662028"/>
    <lineage>
        <taxon>Bacteria</taxon>
        <taxon>Bacillati</taxon>
        <taxon>Actinomycetota</taxon>
        <taxon>Actinomycetes</taxon>
        <taxon>Propionibacteriales</taxon>
        <taxon>Nocardioidaceae</taxon>
        <taxon>Aeromicrobium</taxon>
    </lineage>
</organism>
<evidence type="ECO:0000256" key="2">
    <source>
        <dbReference type="ARBA" id="ARBA00012076"/>
    </source>
</evidence>
<protein>
    <recommendedName>
        <fullName evidence="2">enoyl-CoA hydratase</fullName>
        <ecNumber evidence="2">4.2.1.17</ecNumber>
    </recommendedName>
</protein>
<accession>A0A5Q2MKG6</accession>
<evidence type="ECO:0000313" key="9">
    <source>
        <dbReference type="Proteomes" id="UP000392064"/>
    </source>
</evidence>
<dbReference type="KEGG" id="aef:GEV26_09390"/>
<keyword evidence="3" id="KW-0443">Lipid metabolism</keyword>
<evidence type="ECO:0000256" key="5">
    <source>
        <dbReference type="ARBA" id="ARBA00023709"/>
    </source>
</evidence>
<evidence type="ECO:0000256" key="3">
    <source>
        <dbReference type="ARBA" id="ARBA00023098"/>
    </source>
</evidence>
<dbReference type="InterPro" id="IPR018376">
    <property type="entry name" value="Enoyl-CoA_hyd/isom_CS"/>
</dbReference>
<proteinExistence type="inferred from homology"/>